<dbReference type="Gene3D" id="1.10.10.10">
    <property type="entry name" value="Winged helix-like DNA-binding domain superfamily/Winged helix DNA-binding domain"/>
    <property type="match status" value="1"/>
</dbReference>
<sequence>MISCYVMSNKIEHKGIAMVQNLLSGIIHSKLKIKILMRFFLNPDSKTYLRQLSSDFDVSSNAVRSELNHLSGSDLIISEKDGRKIWYQANKKHPLFPELGSMAKKVIGVDHVIESIITRLGNIEEAYLLDDYAMGKDTGIIDLLLIGDIDNFHLHDLSRKAERYLKRKIRHLVMSRSEFTGFQTDLASRPHFLIWKAKG</sequence>
<name>A0ABN6M1W6_9BACT</name>
<reference evidence="1 2" key="1">
    <citation type="submission" date="2022-01" db="EMBL/GenBank/DDBJ databases">
        <title>Desulfofustis limnae sp. nov., a novel mesophilic sulfate-reducing bacterium isolated from marsh soil.</title>
        <authorList>
            <person name="Watanabe M."/>
            <person name="Takahashi A."/>
            <person name="Kojima H."/>
            <person name="Fukui M."/>
        </authorList>
    </citation>
    <scope>NUCLEOTIDE SEQUENCE [LARGE SCALE GENOMIC DNA]</scope>
    <source>
        <strain evidence="1 2">PPLL</strain>
    </source>
</reference>
<evidence type="ECO:0000313" key="1">
    <source>
        <dbReference type="EMBL" id="BDD86883.1"/>
    </source>
</evidence>
<dbReference type="InterPro" id="IPR036390">
    <property type="entry name" value="WH_DNA-bd_sf"/>
</dbReference>
<dbReference type="SUPFAM" id="SSF46785">
    <property type="entry name" value="Winged helix' DNA-binding domain"/>
    <property type="match status" value="1"/>
</dbReference>
<organism evidence="1 2">
    <name type="scientific">Desulfofustis limnaeus</name>
    <dbReference type="NCBI Taxonomy" id="2740163"/>
    <lineage>
        <taxon>Bacteria</taxon>
        <taxon>Pseudomonadati</taxon>
        <taxon>Thermodesulfobacteriota</taxon>
        <taxon>Desulfobulbia</taxon>
        <taxon>Desulfobulbales</taxon>
        <taxon>Desulfocapsaceae</taxon>
        <taxon>Desulfofustis</taxon>
    </lineage>
</organism>
<keyword evidence="2" id="KW-1185">Reference proteome</keyword>
<dbReference type="Proteomes" id="UP000830055">
    <property type="component" value="Chromosome"/>
</dbReference>
<gene>
    <name evidence="1" type="ORF">DPPLL_12480</name>
</gene>
<accession>A0ABN6M1W6</accession>
<protein>
    <submittedName>
        <fullName evidence="1">Transcriptional regulator</fullName>
    </submittedName>
</protein>
<dbReference type="InterPro" id="IPR036388">
    <property type="entry name" value="WH-like_DNA-bd_sf"/>
</dbReference>
<evidence type="ECO:0000313" key="2">
    <source>
        <dbReference type="Proteomes" id="UP000830055"/>
    </source>
</evidence>
<proteinExistence type="predicted"/>
<dbReference type="EMBL" id="AP025516">
    <property type="protein sequence ID" value="BDD86883.1"/>
    <property type="molecule type" value="Genomic_DNA"/>
</dbReference>